<gene>
    <name evidence="2" type="ORF">IPMB12_03120</name>
</gene>
<dbReference type="Gene3D" id="2.60.40.10">
    <property type="entry name" value="Immunoglobulins"/>
    <property type="match status" value="2"/>
</dbReference>
<dbReference type="PANTHER" id="PTHR30251">
    <property type="entry name" value="PILUS ASSEMBLY CHAPERONE"/>
    <property type="match status" value="1"/>
</dbReference>
<dbReference type="SUPFAM" id="SSF49354">
    <property type="entry name" value="PapD-like"/>
    <property type="match status" value="1"/>
</dbReference>
<dbReference type="InterPro" id="IPR050643">
    <property type="entry name" value="Periplasmic_pilus_chap"/>
</dbReference>
<dbReference type="RefSeq" id="WP_166914863.1">
    <property type="nucleotide sequence ID" value="NZ_CP050253.1"/>
</dbReference>
<keyword evidence="3" id="KW-1185">Reference proteome</keyword>
<dbReference type="GO" id="GO:0071555">
    <property type="term" value="P:cell wall organization"/>
    <property type="evidence" value="ECO:0007669"/>
    <property type="project" value="InterPro"/>
</dbReference>
<feature type="domain" description="Pili assembly chaperone N-terminal" evidence="1">
    <location>
        <begin position="13"/>
        <end position="131"/>
    </location>
</feature>
<dbReference type="GO" id="GO:0030288">
    <property type="term" value="C:outer membrane-bounded periplasmic space"/>
    <property type="evidence" value="ECO:0007669"/>
    <property type="project" value="InterPro"/>
</dbReference>
<dbReference type="KEGG" id="orb:IPMB12_03120"/>
<proteinExistence type="predicted"/>
<accession>A0A6G9IAA3</accession>
<protein>
    <submittedName>
        <fullName evidence="2">Molecular chaperone</fullName>
    </submittedName>
</protein>
<evidence type="ECO:0000259" key="1">
    <source>
        <dbReference type="Pfam" id="PF00345"/>
    </source>
</evidence>
<dbReference type="AlphaFoldDB" id="A0A6G9IAA3"/>
<dbReference type="InterPro" id="IPR008962">
    <property type="entry name" value="PapD-like_sf"/>
</dbReference>
<name>A0A6G9IAA3_9GAMM</name>
<dbReference type="InParanoid" id="A0A6G9IAA3"/>
<dbReference type="FunCoup" id="A0A6G9IAA3">
    <property type="interactions" value="199"/>
</dbReference>
<reference evidence="2 3" key="1">
    <citation type="submission" date="2020-03" db="EMBL/GenBank/DDBJ databases">
        <title>Complete genome sequence of Orbus sp. IPMB12 (BCRC 80908).</title>
        <authorList>
            <person name="Lo W.-S."/>
            <person name="Chang T.-H."/>
            <person name="Kuo C.-H."/>
        </authorList>
    </citation>
    <scope>NUCLEOTIDE SEQUENCE [LARGE SCALE GENOMIC DNA]</scope>
    <source>
        <strain evidence="2 3">IPMB12</strain>
    </source>
</reference>
<dbReference type="InterPro" id="IPR016147">
    <property type="entry name" value="Pili_assmbl_chaperone_N"/>
</dbReference>
<evidence type="ECO:0000313" key="2">
    <source>
        <dbReference type="EMBL" id="QIQ20759.1"/>
    </source>
</evidence>
<organism evidence="2 3">
    <name type="scientific">Zophobihabitans entericus</name>
    <dbReference type="NCBI Taxonomy" id="1635327"/>
    <lineage>
        <taxon>Bacteria</taxon>
        <taxon>Pseudomonadati</taxon>
        <taxon>Pseudomonadota</taxon>
        <taxon>Gammaproteobacteria</taxon>
        <taxon>Orbales</taxon>
        <taxon>Orbaceae</taxon>
        <taxon>Zophobihabitans</taxon>
    </lineage>
</organism>
<evidence type="ECO:0000313" key="3">
    <source>
        <dbReference type="Proteomes" id="UP000501168"/>
    </source>
</evidence>
<dbReference type="InterPro" id="IPR013783">
    <property type="entry name" value="Ig-like_fold"/>
</dbReference>
<dbReference type="Proteomes" id="UP000501168">
    <property type="component" value="Chromosome"/>
</dbReference>
<dbReference type="PANTHER" id="PTHR30251:SF4">
    <property type="entry name" value="SLR1668 PROTEIN"/>
    <property type="match status" value="1"/>
</dbReference>
<sequence>MASLFSSSVFASIVIWPTNLVIEKEEKATALWLENQGTQEKVIQLRIFKWTQENGKDNLQEQQDIIGSPPMMSIAPGARQMIRVINTKPVQSGQETTYRLLLDEIPTQDAVKPSGPGISFQLRYSVPLFIYGTGLTHNSPIDQLTAKLSWQPVTQGGQSIIEIRNNNPVHVHLSQIGVNNAKQEGTSNALSTYVLPGATIRYPMPRNINTAAQKLPAIVTGDNPQAINIDKAGHN</sequence>
<dbReference type="EMBL" id="CP050253">
    <property type="protein sequence ID" value="QIQ20759.1"/>
    <property type="molecule type" value="Genomic_DNA"/>
</dbReference>
<dbReference type="Pfam" id="PF00345">
    <property type="entry name" value="PapD_N"/>
    <property type="match status" value="1"/>
</dbReference>